<reference evidence="1" key="1">
    <citation type="submission" date="2020-04" db="EMBL/GenBank/DDBJ databases">
        <authorList>
            <person name="Brown S."/>
        </authorList>
    </citation>
    <scope>NUCLEOTIDE SEQUENCE</scope>
    <source>
        <strain evidence="1">DJ015</strain>
    </source>
</reference>
<gene>
    <name evidence="1" type="ORF">HGI39_25200</name>
</gene>
<evidence type="ECO:0000313" key="2">
    <source>
        <dbReference type="Proteomes" id="UP001194098"/>
    </source>
</evidence>
<dbReference type="EMBL" id="JABAGV010000142">
    <property type="protein sequence ID" value="MBC2477918.1"/>
    <property type="molecule type" value="Genomic_DNA"/>
</dbReference>
<evidence type="ECO:0000313" key="1">
    <source>
        <dbReference type="EMBL" id="MBC2477918.1"/>
    </source>
</evidence>
<sequence length="75" mass="8724">MLKVNKNHTELIARLLTNCFINDPLVIMETKGIDNKKLFLENLFIIQLPIFEKTIDVLSLDDNYNSVVIGYEKKK</sequence>
<reference evidence="1" key="2">
    <citation type="journal article" date="2022" name="Nat. Biotechnol.">
        <title>Carbon-negative production of acetone and isopropanol by gas fermentation at industrial pilot scale.</title>
        <authorList>
            <person name="Liew F.E."/>
            <person name="Nogle R."/>
            <person name="Abdalla T."/>
            <person name="Rasor B.J."/>
            <person name="Canter C."/>
            <person name="Jensen R.O."/>
            <person name="Wang L."/>
            <person name="Strutz J."/>
            <person name="Chirania P."/>
            <person name="De Tissera S."/>
            <person name="Mueller A.P."/>
            <person name="Ruan Z."/>
            <person name="Gao A."/>
            <person name="Tran L."/>
            <person name="Engle N.L."/>
            <person name="Bromley J.C."/>
            <person name="Daniell J."/>
            <person name="Conrado R."/>
            <person name="Tschaplinski T.J."/>
            <person name="Giannone R.J."/>
            <person name="Hettich R.L."/>
            <person name="Karim A.S."/>
            <person name="Simpson S.D."/>
            <person name="Brown S.D."/>
            <person name="Leang C."/>
            <person name="Jewett M.C."/>
            <person name="Kopke M."/>
        </authorList>
    </citation>
    <scope>NUCLEOTIDE SEQUENCE</scope>
    <source>
        <strain evidence="1">DJ015</strain>
    </source>
</reference>
<dbReference type="Proteomes" id="UP001194098">
    <property type="component" value="Unassembled WGS sequence"/>
</dbReference>
<dbReference type="RefSeq" id="WP_065416407.1">
    <property type="nucleotide sequence ID" value="NZ_JABAGV010000142.1"/>
</dbReference>
<protein>
    <submittedName>
        <fullName evidence="1">Uncharacterized protein</fullName>
    </submittedName>
</protein>
<dbReference type="AlphaFoldDB" id="A0AAW3WHM1"/>
<accession>A0AAW3WHM1</accession>
<proteinExistence type="predicted"/>
<comment type="caution">
    <text evidence="1">The sequence shown here is derived from an EMBL/GenBank/DDBJ whole genome shotgun (WGS) entry which is preliminary data.</text>
</comment>
<organism evidence="1 2">
    <name type="scientific">Clostridium beijerinckii</name>
    <name type="common">Clostridium MP</name>
    <dbReference type="NCBI Taxonomy" id="1520"/>
    <lineage>
        <taxon>Bacteria</taxon>
        <taxon>Bacillati</taxon>
        <taxon>Bacillota</taxon>
        <taxon>Clostridia</taxon>
        <taxon>Eubacteriales</taxon>
        <taxon>Clostridiaceae</taxon>
        <taxon>Clostridium</taxon>
    </lineage>
</organism>
<name>A0AAW3WHM1_CLOBE</name>